<sequence>MDRALHKLKNKKERWGLMYQMEEQYIDRRPTQVEEEHILILEARISYNTMIIESPEQAKDLASSEKIMGHVAFYSSHETSTQTLGYSKDWSREEETRQGRIAQKSSVVAKRGAASDMAFGETSAIEAVVREPGRDGKHYVCRELLIVPLDGRGQFSKVGDSGSCVFDKDGWVIGMVVGSDGVLERGLGGEEVTSEKEAQSKGMKQRHDDDDDDDDDDAVGITFATPIDWIFDDIWDLTGFKP</sequence>
<protein>
    <submittedName>
        <fullName evidence="2">Uncharacterized protein</fullName>
    </submittedName>
</protein>
<proteinExistence type="predicted"/>
<feature type="compositionally biased region" description="Acidic residues" evidence="1">
    <location>
        <begin position="209"/>
        <end position="218"/>
    </location>
</feature>
<dbReference type="AlphaFoldDB" id="A0A439CWY9"/>
<feature type="region of interest" description="Disordered" evidence="1">
    <location>
        <begin position="186"/>
        <end position="219"/>
    </location>
</feature>
<dbReference type="STRING" id="363999.A0A439CWY9"/>
<organism evidence="2 3">
    <name type="scientific">Xylaria grammica</name>
    <dbReference type="NCBI Taxonomy" id="363999"/>
    <lineage>
        <taxon>Eukaryota</taxon>
        <taxon>Fungi</taxon>
        <taxon>Dikarya</taxon>
        <taxon>Ascomycota</taxon>
        <taxon>Pezizomycotina</taxon>
        <taxon>Sordariomycetes</taxon>
        <taxon>Xylariomycetidae</taxon>
        <taxon>Xylariales</taxon>
        <taxon>Xylariaceae</taxon>
        <taxon>Xylaria</taxon>
    </lineage>
</organism>
<comment type="caution">
    <text evidence="2">The sequence shown here is derived from an EMBL/GenBank/DDBJ whole genome shotgun (WGS) entry which is preliminary data.</text>
</comment>
<keyword evidence="3" id="KW-1185">Reference proteome</keyword>
<dbReference type="Proteomes" id="UP000286045">
    <property type="component" value="Unassembled WGS sequence"/>
</dbReference>
<accession>A0A439CWY9</accession>
<reference evidence="2 3" key="1">
    <citation type="submission" date="2018-12" db="EMBL/GenBank/DDBJ databases">
        <title>Draft genome sequence of Xylaria grammica IHI A82.</title>
        <authorList>
            <person name="Buettner E."/>
            <person name="Kellner H."/>
        </authorList>
    </citation>
    <scope>NUCLEOTIDE SEQUENCE [LARGE SCALE GENOMIC DNA]</scope>
    <source>
        <strain evidence="2 3">IHI A82</strain>
    </source>
</reference>
<gene>
    <name evidence="2" type="ORF">EKO27_g8445</name>
</gene>
<dbReference type="EMBL" id="RYZI01000319">
    <property type="protein sequence ID" value="RWA06660.1"/>
    <property type="molecule type" value="Genomic_DNA"/>
</dbReference>
<evidence type="ECO:0000256" key="1">
    <source>
        <dbReference type="SAM" id="MobiDB-lite"/>
    </source>
</evidence>
<evidence type="ECO:0000313" key="3">
    <source>
        <dbReference type="Proteomes" id="UP000286045"/>
    </source>
</evidence>
<name>A0A439CWY9_9PEZI</name>
<evidence type="ECO:0000313" key="2">
    <source>
        <dbReference type="EMBL" id="RWA06660.1"/>
    </source>
</evidence>